<dbReference type="AlphaFoldDB" id="A0A382C8T0"/>
<feature type="non-terminal residue" evidence="1">
    <location>
        <position position="1"/>
    </location>
</feature>
<evidence type="ECO:0000313" key="1">
    <source>
        <dbReference type="EMBL" id="SVB22515.1"/>
    </source>
</evidence>
<accession>A0A382C8T0</accession>
<proteinExistence type="predicted"/>
<sequence>VFFEVRKGFAILLGAIVLTACTVLPKPFEHTNQKERNSLAELIDGGAIRVEVDQNLPEFISKPLSLEAVKALVGANIPASADPNFYGKYVLKGFVIVERPNDFDPEKATFVWNLMFKGGSEIVLFKQTIQGDENGWLKSDPELFAIIAKDAAHQIAKHIQNSRSLTKLTMDSVEISGQRDNIRGLSPTFYLSDISGTPGDGNRAILSSLKFLLNRELGSTVSNKAEATYLVRGTANVSPPLKGRSDVAITWLVFSATGKELGKVTQNNNVAAGSLDARWGLVAFAVAKGALQGIRKIVSRNNDTQN</sequence>
<gene>
    <name evidence="1" type="ORF">METZ01_LOCUS175369</name>
</gene>
<dbReference type="EMBL" id="UINC01033354">
    <property type="protein sequence ID" value="SVB22515.1"/>
    <property type="molecule type" value="Genomic_DNA"/>
</dbReference>
<reference evidence="1" key="1">
    <citation type="submission" date="2018-05" db="EMBL/GenBank/DDBJ databases">
        <authorList>
            <person name="Lanie J.A."/>
            <person name="Ng W.-L."/>
            <person name="Kazmierczak K.M."/>
            <person name="Andrzejewski T.M."/>
            <person name="Davidsen T.M."/>
            <person name="Wayne K.J."/>
            <person name="Tettelin H."/>
            <person name="Glass J.I."/>
            <person name="Rusch D."/>
            <person name="Podicherti R."/>
            <person name="Tsui H.-C.T."/>
            <person name="Winkler M.E."/>
        </authorList>
    </citation>
    <scope>NUCLEOTIDE SEQUENCE</scope>
</reference>
<name>A0A382C8T0_9ZZZZ</name>
<protein>
    <submittedName>
        <fullName evidence="1">Uncharacterized protein</fullName>
    </submittedName>
</protein>
<organism evidence="1">
    <name type="scientific">marine metagenome</name>
    <dbReference type="NCBI Taxonomy" id="408172"/>
    <lineage>
        <taxon>unclassified sequences</taxon>
        <taxon>metagenomes</taxon>
        <taxon>ecological metagenomes</taxon>
    </lineage>
</organism>